<evidence type="ECO:0008006" key="3">
    <source>
        <dbReference type="Google" id="ProtNLM"/>
    </source>
</evidence>
<name>A0A5C7EJC4_9PROT</name>
<sequence>MNAVPIGTFVRARVPFQEGDGRYKIRPVLILGRARTPKGDVVYIGAAKFSSSAKVRGEVEVTLTDAEARAVGLEGEGVLRFSRQSLVAFLDQDVISEGRSYKALPNTKALAIENAARAVRFPLA</sequence>
<proteinExistence type="predicted"/>
<dbReference type="OrthoDB" id="5184628at2"/>
<accession>A0A5C7EJC4</accession>
<evidence type="ECO:0000313" key="1">
    <source>
        <dbReference type="EMBL" id="TXF11543.1"/>
    </source>
</evidence>
<reference evidence="1 2" key="1">
    <citation type="submission" date="2019-08" db="EMBL/GenBank/DDBJ databases">
        <title>Pelomicrobium methylotrophicum gen. nov., sp. nov. a moderately thermophilic, facultatively anaerobic, lithoautotrophic and methylotrophic bacterium isolated from a terrestrial mud volcano.</title>
        <authorList>
            <person name="Slobodkina G.B."/>
            <person name="Merkel A.Y."/>
            <person name="Slobodkin A.I."/>
        </authorList>
    </citation>
    <scope>NUCLEOTIDE SEQUENCE [LARGE SCALE GENOMIC DNA]</scope>
    <source>
        <strain evidence="1 2">SM250</strain>
    </source>
</reference>
<protein>
    <recommendedName>
        <fullName evidence="3">PemK-like protein</fullName>
    </recommendedName>
</protein>
<organism evidence="1 2">
    <name type="scientific">Pelomicrobium methylotrophicum</name>
    <dbReference type="NCBI Taxonomy" id="2602750"/>
    <lineage>
        <taxon>Bacteria</taxon>
        <taxon>Pseudomonadati</taxon>
        <taxon>Pseudomonadota</taxon>
        <taxon>Hydrogenophilia</taxon>
        <taxon>Hydrogenophilia incertae sedis</taxon>
        <taxon>Pelomicrobium</taxon>
    </lineage>
</organism>
<evidence type="ECO:0000313" key="2">
    <source>
        <dbReference type="Proteomes" id="UP000321201"/>
    </source>
</evidence>
<comment type="caution">
    <text evidence="1">The sequence shown here is derived from an EMBL/GenBank/DDBJ whole genome shotgun (WGS) entry which is preliminary data.</text>
</comment>
<keyword evidence="2" id="KW-1185">Reference proteome</keyword>
<gene>
    <name evidence="1" type="ORF">FR698_09370</name>
</gene>
<dbReference type="InParanoid" id="A0A5C7EJC4"/>
<dbReference type="Proteomes" id="UP000321201">
    <property type="component" value="Unassembled WGS sequence"/>
</dbReference>
<dbReference type="AlphaFoldDB" id="A0A5C7EJC4"/>
<dbReference type="EMBL" id="VPFL01000012">
    <property type="protein sequence ID" value="TXF11543.1"/>
    <property type="molecule type" value="Genomic_DNA"/>
</dbReference>
<dbReference type="RefSeq" id="WP_147799942.1">
    <property type="nucleotide sequence ID" value="NZ_VPFL01000012.1"/>
</dbReference>